<accession>A0A067NAE7</accession>
<feature type="domain" description="F-box" evidence="1">
    <location>
        <begin position="131"/>
        <end position="174"/>
    </location>
</feature>
<dbReference type="AlphaFoldDB" id="A0A067NAE7"/>
<evidence type="ECO:0000313" key="2">
    <source>
        <dbReference type="EMBL" id="KDQ21107.1"/>
    </source>
</evidence>
<dbReference type="HOGENOM" id="CLU_1245165_0_0_1"/>
<dbReference type="Gene3D" id="1.20.1280.50">
    <property type="match status" value="1"/>
</dbReference>
<dbReference type="Pfam" id="PF12937">
    <property type="entry name" value="F-box-like"/>
    <property type="match status" value="1"/>
</dbReference>
<name>A0A067NAE7_BOTB1</name>
<protein>
    <recommendedName>
        <fullName evidence="1">F-box domain-containing protein</fullName>
    </recommendedName>
</protein>
<gene>
    <name evidence="2" type="ORF">BOTBODRAFT_328745</name>
</gene>
<evidence type="ECO:0000259" key="1">
    <source>
        <dbReference type="Pfam" id="PF12937"/>
    </source>
</evidence>
<evidence type="ECO:0000313" key="3">
    <source>
        <dbReference type="Proteomes" id="UP000027195"/>
    </source>
</evidence>
<organism evidence="2 3">
    <name type="scientific">Botryobasidium botryosum (strain FD-172 SS1)</name>
    <dbReference type="NCBI Taxonomy" id="930990"/>
    <lineage>
        <taxon>Eukaryota</taxon>
        <taxon>Fungi</taxon>
        <taxon>Dikarya</taxon>
        <taxon>Basidiomycota</taxon>
        <taxon>Agaricomycotina</taxon>
        <taxon>Agaricomycetes</taxon>
        <taxon>Cantharellales</taxon>
        <taxon>Botryobasidiaceae</taxon>
        <taxon>Botryobasidium</taxon>
    </lineage>
</organism>
<dbReference type="InterPro" id="IPR001810">
    <property type="entry name" value="F-box_dom"/>
</dbReference>
<dbReference type="Proteomes" id="UP000027195">
    <property type="component" value="Unassembled WGS sequence"/>
</dbReference>
<dbReference type="OrthoDB" id="2269034at2759"/>
<keyword evidence="3" id="KW-1185">Reference proteome</keyword>
<proteinExistence type="predicted"/>
<dbReference type="InParanoid" id="A0A067NAE7"/>
<sequence>MYSSSLKAMSQQVGPRLLFGCCPVASFRPPSSHSEIRIAMCFSMEDINMPMGDASEDQDDQQTTRATQAIATTPYRNTSWRDLQISLEKEILGLIALASNSIDTDANDAAQMLSELRYQRNLICPVHRLSNELLSHIFELGEWFLAPRLDCLPIARVCRVWRRIVLGTPTLWQTTSGLKCVAAIESLLACSKDPPRGIPVDPCSGVFISSEYALHLFPSEYR</sequence>
<dbReference type="InterPro" id="IPR036047">
    <property type="entry name" value="F-box-like_dom_sf"/>
</dbReference>
<reference evidence="3" key="1">
    <citation type="journal article" date="2014" name="Proc. Natl. Acad. Sci. U.S.A.">
        <title>Extensive sampling of basidiomycete genomes demonstrates inadequacy of the white-rot/brown-rot paradigm for wood decay fungi.</title>
        <authorList>
            <person name="Riley R."/>
            <person name="Salamov A.A."/>
            <person name="Brown D.W."/>
            <person name="Nagy L.G."/>
            <person name="Floudas D."/>
            <person name="Held B.W."/>
            <person name="Levasseur A."/>
            <person name="Lombard V."/>
            <person name="Morin E."/>
            <person name="Otillar R."/>
            <person name="Lindquist E.A."/>
            <person name="Sun H."/>
            <person name="LaButti K.M."/>
            <person name="Schmutz J."/>
            <person name="Jabbour D."/>
            <person name="Luo H."/>
            <person name="Baker S.E."/>
            <person name="Pisabarro A.G."/>
            <person name="Walton J.D."/>
            <person name="Blanchette R.A."/>
            <person name="Henrissat B."/>
            <person name="Martin F."/>
            <person name="Cullen D."/>
            <person name="Hibbett D.S."/>
            <person name="Grigoriev I.V."/>
        </authorList>
    </citation>
    <scope>NUCLEOTIDE SEQUENCE [LARGE SCALE GENOMIC DNA]</scope>
    <source>
        <strain evidence="3">FD-172 SS1</strain>
    </source>
</reference>
<dbReference type="EMBL" id="KL198017">
    <property type="protein sequence ID" value="KDQ21107.1"/>
    <property type="molecule type" value="Genomic_DNA"/>
</dbReference>
<dbReference type="SUPFAM" id="SSF81383">
    <property type="entry name" value="F-box domain"/>
    <property type="match status" value="1"/>
</dbReference>